<comment type="caution">
    <text evidence="1">The sequence shown here is derived from an EMBL/GenBank/DDBJ whole genome shotgun (WGS) entry which is preliminary data.</text>
</comment>
<organism evidence="1 2">
    <name type="scientific">Glomus cerebriforme</name>
    <dbReference type="NCBI Taxonomy" id="658196"/>
    <lineage>
        <taxon>Eukaryota</taxon>
        <taxon>Fungi</taxon>
        <taxon>Fungi incertae sedis</taxon>
        <taxon>Mucoromycota</taxon>
        <taxon>Glomeromycotina</taxon>
        <taxon>Glomeromycetes</taxon>
        <taxon>Glomerales</taxon>
        <taxon>Glomeraceae</taxon>
        <taxon>Glomus</taxon>
    </lineage>
</organism>
<proteinExistence type="predicted"/>
<name>A0A397SCT4_9GLOM</name>
<dbReference type="OrthoDB" id="2344954at2759"/>
<evidence type="ECO:0000313" key="1">
    <source>
        <dbReference type="EMBL" id="RIA83312.1"/>
    </source>
</evidence>
<evidence type="ECO:0000313" key="2">
    <source>
        <dbReference type="Proteomes" id="UP000265703"/>
    </source>
</evidence>
<keyword evidence="2" id="KW-1185">Reference proteome</keyword>
<accession>A0A397SCT4</accession>
<gene>
    <name evidence="1" type="ORF">C1645_834033</name>
</gene>
<reference evidence="1 2" key="1">
    <citation type="submission" date="2018-06" db="EMBL/GenBank/DDBJ databases">
        <title>Comparative genomics reveals the genomic features of Rhizophagus irregularis, R. cerebriforme, R. diaphanum and Gigaspora rosea, and their symbiotic lifestyle signature.</title>
        <authorList>
            <person name="Morin E."/>
            <person name="San Clemente H."/>
            <person name="Chen E.C.H."/>
            <person name="De La Providencia I."/>
            <person name="Hainaut M."/>
            <person name="Kuo A."/>
            <person name="Kohler A."/>
            <person name="Murat C."/>
            <person name="Tang N."/>
            <person name="Roy S."/>
            <person name="Loubradou J."/>
            <person name="Henrissat B."/>
            <person name="Grigoriev I.V."/>
            <person name="Corradi N."/>
            <person name="Roux C."/>
            <person name="Martin F.M."/>
        </authorList>
    </citation>
    <scope>NUCLEOTIDE SEQUENCE [LARGE SCALE GENOMIC DNA]</scope>
    <source>
        <strain evidence="1 2">DAOM 227022</strain>
    </source>
</reference>
<dbReference type="Proteomes" id="UP000265703">
    <property type="component" value="Unassembled WGS sequence"/>
</dbReference>
<protein>
    <submittedName>
        <fullName evidence="1">Uncharacterized protein</fullName>
    </submittedName>
</protein>
<dbReference type="EMBL" id="QKYT01000583">
    <property type="protein sequence ID" value="RIA83312.1"/>
    <property type="molecule type" value="Genomic_DNA"/>
</dbReference>
<dbReference type="AlphaFoldDB" id="A0A397SCT4"/>
<sequence length="134" mass="15245">MSDFLNRINYKNLCSLNDAPIFLDKAKKTNVLTISGKGLMKQNLEKEAKRLSYNKPDLHLIANEIWDSRLTESQKIIFNNLANRINDQLNAPTLNNISQINTFQVTNDPFAYNLLNGTNFYGDESLESLSSPFS</sequence>